<evidence type="ECO:0000313" key="1">
    <source>
        <dbReference type="EMBL" id="KAK7317680.1"/>
    </source>
</evidence>
<organism evidence="1 2">
    <name type="scientific">Clitoria ternatea</name>
    <name type="common">Butterfly pea</name>
    <dbReference type="NCBI Taxonomy" id="43366"/>
    <lineage>
        <taxon>Eukaryota</taxon>
        <taxon>Viridiplantae</taxon>
        <taxon>Streptophyta</taxon>
        <taxon>Embryophyta</taxon>
        <taxon>Tracheophyta</taxon>
        <taxon>Spermatophyta</taxon>
        <taxon>Magnoliopsida</taxon>
        <taxon>eudicotyledons</taxon>
        <taxon>Gunneridae</taxon>
        <taxon>Pentapetalae</taxon>
        <taxon>rosids</taxon>
        <taxon>fabids</taxon>
        <taxon>Fabales</taxon>
        <taxon>Fabaceae</taxon>
        <taxon>Papilionoideae</taxon>
        <taxon>50 kb inversion clade</taxon>
        <taxon>NPAAA clade</taxon>
        <taxon>indigoferoid/millettioid clade</taxon>
        <taxon>Phaseoleae</taxon>
        <taxon>Clitoria</taxon>
    </lineage>
</organism>
<protein>
    <submittedName>
        <fullName evidence="1">Uncharacterized protein</fullName>
    </submittedName>
</protein>
<proteinExistence type="predicted"/>
<accession>A0AAN9KGV7</accession>
<reference evidence="1 2" key="1">
    <citation type="submission" date="2024-01" db="EMBL/GenBank/DDBJ databases">
        <title>The genomes of 5 underutilized Papilionoideae crops provide insights into root nodulation and disease resistance.</title>
        <authorList>
            <person name="Yuan L."/>
        </authorList>
    </citation>
    <scope>NUCLEOTIDE SEQUENCE [LARGE SCALE GENOMIC DNA]</scope>
    <source>
        <strain evidence="1">LY-2023</strain>
        <tissue evidence="1">Leaf</tissue>
    </source>
</reference>
<sequence>MVPVAPRFHAHWHCSLLLQNKTHTQAKYIYAVYAKNYAYTHDASQPFQKFSVPALTHTRLRPTLNPFHIFILEAQGFHTHPTPRLCSNVQNRPDALEAQRVHANTQRTHAMLLSQHYVANVPLH</sequence>
<keyword evidence="2" id="KW-1185">Reference proteome</keyword>
<dbReference type="EMBL" id="JAYKXN010000001">
    <property type="protein sequence ID" value="KAK7317680.1"/>
    <property type="molecule type" value="Genomic_DNA"/>
</dbReference>
<name>A0AAN9KGV7_CLITE</name>
<evidence type="ECO:0000313" key="2">
    <source>
        <dbReference type="Proteomes" id="UP001359559"/>
    </source>
</evidence>
<gene>
    <name evidence="1" type="ORF">RJT34_02111</name>
</gene>
<dbReference type="AlphaFoldDB" id="A0AAN9KGV7"/>
<comment type="caution">
    <text evidence="1">The sequence shown here is derived from an EMBL/GenBank/DDBJ whole genome shotgun (WGS) entry which is preliminary data.</text>
</comment>
<dbReference type="Proteomes" id="UP001359559">
    <property type="component" value="Unassembled WGS sequence"/>
</dbReference>